<protein>
    <submittedName>
        <fullName evidence="2">TIGR03986 family CRISPR-associated RAMP protein</fullName>
    </submittedName>
</protein>
<sequence>MNPYTFLPATPRNTADPHLGDRTPAGHDRLRPGHWTGTLRVRLTTVTPLLLLDPSRAEPVPGTNDHFSHPVLLRSGTVHLPATSVKGMLRAAYEAVTNSRMGVFTGHRDRLGYRMPASASQKMVPARISDDGDQVILLPGDTPPGSGGRLVAGPLHAAWLPRYLMPAVSYPDGTAPCHGDEVTALVERVEHFTKDGRHNFDFWQVRMIARVGTSLPQTRPSASAGRETARHKPTGETKTIRGWVYVTNQNINNKHDERVFFTDREAPRPHPLTPELADQWRQVVADYRAAHRHADINERRNKRGDKAEPYEYFGPKIGETAWSPHQYDDTYLELGPNALCYAWVENGTTIKGLYPVQIARDLFAADPEQLLHPTLRPAPARDALSPADRVFGWVAPAGPGAHRGQLRIGPVTPEGDVTSEDFGDPGLPLPILGQPKPQQGRFYLGTHKDAPAVLQDRLERALWYAPGQALRGRKAYWHHHGLPDTYWNDPLTDATQTPDPTGRFREYRRPDKDGKPQRDSQNRSVRGWIPPGSAFTFSIGVTNLTDTELGALLWLLRLPEGHHHRLGYGKPLGFGSVRLELAGPDATDLRTGDQWSETYRDLDPSADVTPDGQDEALQRALHAFEDAVAQIDTGEHLRAFRTVAQGNEQAAVHYPRVYDEDGDSDATRVPPDPEGKSYAWFVSNEQVEDRKIKPGRGRSLPLWNDPLLPLHPEKKGRGRPTQQPPRGKGTRR</sequence>
<comment type="caution">
    <text evidence="2">The sequence shown here is derived from an EMBL/GenBank/DDBJ whole genome shotgun (WGS) entry which is preliminary data.</text>
</comment>
<organism evidence="2 3">
    <name type="scientific">Streptomyces lancefieldiae</name>
    <dbReference type="NCBI Taxonomy" id="3075520"/>
    <lineage>
        <taxon>Bacteria</taxon>
        <taxon>Bacillati</taxon>
        <taxon>Actinomycetota</taxon>
        <taxon>Actinomycetes</taxon>
        <taxon>Kitasatosporales</taxon>
        <taxon>Streptomycetaceae</taxon>
        <taxon>Streptomyces</taxon>
    </lineage>
</organism>
<evidence type="ECO:0000313" key="3">
    <source>
        <dbReference type="Proteomes" id="UP001180724"/>
    </source>
</evidence>
<accession>A0ABU3B182</accession>
<dbReference type="EMBL" id="JAVRFH010000106">
    <property type="protein sequence ID" value="MDT0616212.1"/>
    <property type="molecule type" value="Genomic_DNA"/>
</dbReference>
<gene>
    <name evidence="2" type="ORF">RM812_39640</name>
</gene>
<feature type="region of interest" description="Disordered" evidence="1">
    <location>
        <begin position="1"/>
        <end position="31"/>
    </location>
</feature>
<evidence type="ECO:0000256" key="1">
    <source>
        <dbReference type="SAM" id="MobiDB-lite"/>
    </source>
</evidence>
<dbReference type="Proteomes" id="UP001180724">
    <property type="component" value="Unassembled WGS sequence"/>
</dbReference>
<feature type="compositionally biased region" description="Basic and acidic residues" evidence="1">
    <location>
        <begin position="18"/>
        <end position="31"/>
    </location>
</feature>
<proteinExistence type="predicted"/>
<keyword evidence="3" id="KW-1185">Reference proteome</keyword>
<dbReference type="RefSeq" id="WP_311585442.1">
    <property type="nucleotide sequence ID" value="NZ_JAVRFH010000106.1"/>
</dbReference>
<evidence type="ECO:0000313" key="2">
    <source>
        <dbReference type="EMBL" id="MDT0616212.1"/>
    </source>
</evidence>
<feature type="region of interest" description="Disordered" evidence="1">
    <location>
        <begin position="216"/>
        <end position="236"/>
    </location>
</feature>
<feature type="compositionally biased region" description="Basic and acidic residues" evidence="1">
    <location>
        <begin position="227"/>
        <end position="236"/>
    </location>
</feature>
<name>A0ABU3B182_9ACTN</name>
<feature type="region of interest" description="Disordered" evidence="1">
    <location>
        <begin position="687"/>
        <end position="732"/>
    </location>
</feature>
<feature type="compositionally biased region" description="Basic and acidic residues" evidence="1">
    <location>
        <begin position="502"/>
        <end position="521"/>
    </location>
</feature>
<feature type="region of interest" description="Disordered" evidence="1">
    <location>
        <begin position="487"/>
        <end position="527"/>
    </location>
</feature>
<dbReference type="NCBIfam" id="TIGR03986">
    <property type="entry name" value="TIGR03986 family CRISPR-associated RAMP protein"/>
    <property type="match status" value="1"/>
</dbReference>
<reference evidence="2" key="1">
    <citation type="submission" date="2024-05" db="EMBL/GenBank/DDBJ databases">
        <title>30 novel species of actinomycetes from the DSMZ collection.</title>
        <authorList>
            <person name="Nouioui I."/>
        </authorList>
    </citation>
    <scope>NUCLEOTIDE SEQUENCE</scope>
    <source>
        <strain evidence="2">DSM 40712</strain>
    </source>
</reference>
<dbReference type="InterPro" id="IPR023825">
    <property type="entry name" value="CRISPR-assoc_RAMP_BGP1436"/>
</dbReference>